<comment type="caution">
    <text evidence="1">The sequence shown here is derived from an EMBL/GenBank/DDBJ whole genome shotgun (WGS) entry which is preliminary data.</text>
</comment>
<reference evidence="2" key="1">
    <citation type="journal article" date="2019" name="Int. J. Syst. Evol. Microbiol.">
        <title>The Global Catalogue of Microorganisms (GCM) 10K type strain sequencing project: providing services to taxonomists for standard genome sequencing and annotation.</title>
        <authorList>
            <consortium name="The Broad Institute Genomics Platform"/>
            <consortium name="The Broad Institute Genome Sequencing Center for Infectious Disease"/>
            <person name="Wu L."/>
            <person name="Ma J."/>
        </authorList>
    </citation>
    <scope>NUCLEOTIDE SEQUENCE [LARGE SCALE GENOMIC DNA]</scope>
    <source>
        <strain evidence="2">JCM 17664</strain>
    </source>
</reference>
<dbReference type="RefSeq" id="WP_344973484.1">
    <property type="nucleotide sequence ID" value="NZ_BAABFN010000001.1"/>
</dbReference>
<evidence type="ECO:0000313" key="1">
    <source>
        <dbReference type="EMBL" id="GAA4299915.1"/>
    </source>
</evidence>
<organism evidence="1 2">
    <name type="scientific">Compostibacter hankyongensis</name>
    <dbReference type="NCBI Taxonomy" id="1007089"/>
    <lineage>
        <taxon>Bacteria</taxon>
        <taxon>Pseudomonadati</taxon>
        <taxon>Bacteroidota</taxon>
        <taxon>Chitinophagia</taxon>
        <taxon>Chitinophagales</taxon>
        <taxon>Chitinophagaceae</taxon>
        <taxon>Compostibacter</taxon>
    </lineage>
</organism>
<proteinExistence type="predicted"/>
<sequence length="77" mass="9198">METILIQLTHNKAYRLLRDLEELKVIKVLKKHIKEEAKPPQESSTAKFRGSLNLTAEQYRDFQQHAKDIRNEWHNDI</sequence>
<name>A0ABP8FCE4_9BACT</name>
<evidence type="ECO:0000313" key="2">
    <source>
        <dbReference type="Proteomes" id="UP001501207"/>
    </source>
</evidence>
<keyword evidence="2" id="KW-1185">Reference proteome</keyword>
<protein>
    <submittedName>
        <fullName evidence="1">Uncharacterized protein</fullName>
    </submittedName>
</protein>
<gene>
    <name evidence="1" type="ORF">GCM10023143_00510</name>
</gene>
<dbReference type="Proteomes" id="UP001501207">
    <property type="component" value="Unassembled WGS sequence"/>
</dbReference>
<accession>A0ABP8FCE4</accession>
<dbReference type="EMBL" id="BAABFN010000001">
    <property type="protein sequence ID" value="GAA4299915.1"/>
    <property type="molecule type" value="Genomic_DNA"/>
</dbReference>